<reference evidence="1 2" key="1">
    <citation type="submission" date="2018-06" db="EMBL/GenBank/DDBJ databases">
        <authorList>
            <consortium name="Pathogen Informatics"/>
            <person name="Doyle S."/>
        </authorList>
    </citation>
    <scope>NUCLEOTIDE SEQUENCE [LARGE SCALE GENOMIC DNA]</scope>
    <source>
        <strain evidence="1 2">NCTC11807</strain>
    </source>
</reference>
<dbReference type="AlphaFoldDB" id="A0A380GX61"/>
<evidence type="ECO:0000313" key="2">
    <source>
        <dbReference type="Proteomes" id="UP000255425"/>
    </source>
</evidence>
<gene>
    <name evidence="1" type="ORF">NCTC11807_00301</name>
</gene>
<dbReference type="Pfam" id="PF13602">
    <property type="entry name" value="ADH_zinc_N_2"/>
    <property type="match status" value="1"/>
</dbReference>
<evidence type="ECO:0000313" key="1">
    <source>
        <dbReference type="EMBL" id="SUM67760.1"/>
    </source>
</evidence>
<protein>
    <submittedName>
        <fullName evidence="1">Putative alcohol dehydrogenase, zinc-containing</fullName>
        <ecNumber evidence="1">1.1.1.1</ecNumber>
    </submittedName>
</protein>
<accession>A0A380GX61</accession>
<dbReference type="EMBL" id="UHDZ01000001">
    <property type="protein sequence ID" value="SUM67760.1"/>
    <property type="molecule type" value="Genomic_DNA"/>
</dbReference>
<dbReference type="InterPro" id="IPR050700">
    <property type="entry name" value="YIM1/Zinc_Alcohol_DH_Fams"/>
</dbReference>
<organism evidence="1 2">
    <name type="scientific">Staphylococcus saccharolyticus</name>
    <dbReference type="NCBI Taxonomy" id="33028"/>
    <lineage>
        <taxon>Bacteria</taxon>
        <taxon>Bacillati</taxon>
        <taxon>Bacillota</taxon>
        <taxon>Bacilli</taxon>
        <taxon>Bacillales</taxon>
        <taxon>Staphylococcaceae</taxon>
        <taxon>Staphylococcus</taxon>
    </lineage>
</organism>
<dbReference type="GO" id="GO:0004022">
    <property type="term" value="F:alcohol dehydrogenase (NAD+) activity"/>
    <property type="evidence" value="ECO:0007669"/>
    <property type="project" value="UniProtKB-EC"/>
</dbReference>
<dbReference type="EC" id="1.1.1.1" evidence="1"/>
<proteinExistence type="predicted"/>
<dbReference type="Proteomes" id="UP000255425">
    <property type="component" value="Unassembled WGS sequence"/>
</dbReference>
<keyword evidence="1" id="KW-0560">Oxidoreductase</keyword>
<name>A0A380GX61_9STAP</name>
<dbReference type="PANTHER" id="PTHR11695">
    <property type="entry name" value="ALCOHOL DEHYDROGENASE RELATED"/>
    <property type="match status" value="1"/>
</dbReference>
<keyword evidence="2" id="KW-1185">Reference proteome</keyword>
<sequence>MHPSGQQLRDITTMIEAGKIKPIIDKVFDFKETQQAIESSESGRAKGKIIVKMKD</sequence>
<dbReference type="Gene3D" id="3.40.50.720">
    <property type="entry name" value="NAD(P)-binding Rossmann-like Domain"/>
    <property type="match status" value="1"/>
</dbReference>
<dbReference type="PANTHER" id="PTHR11695:SF294">
    <property type="entry name" value="RETICULON-4-INTERACTING PROTEIN 1, MITOCHONDRIAL"/>
    <property type="match status" value="1"/>
</dbReference>
<dbReference type="Gene3D" id="3.90.180.10">
    <property type="entry name" value="Medium-chain alcohol dehydrogenases, catalytic domain"/>
    <property type="match status" value="1"/>
</dbReference>